<dbReference type="EMBL" id="VDMD01000010">
    <property type="protein sequence ID" value="TRM63214.1"/>
    <property type="molecule type" value="Genomic_DNA"/>
</dbReference>
<evidence type="ECO:0000256" key="2">
    <source>
        <dbReference type="SAM" id="Phobius"/>
    </source>
</evidence>
<organism evidence="3 4">
    <name type="scientific">Schizophyllum amplum</name>
    <dbReference type="NCBI Taxonomy" id="97359"/>
    <lineage>
        <taxon>Eukaryota</taxon>
        <taxon>Fungi</taxon>
        <taxon>Dikarya</taxon>
        <taxon>Basidiomycota</taxon>
        <taxon>Agaricomycotina</taxon>
        <taxon>Agaricomycetes</taxon>
        <taxon>Agaricomycetidae</taxon>
        <taxon>Agaricales</taxon>
        <taxon>Schizophyllaceae</taxon>
        <taxon>Schizophyllum</taxon>
    </lineage>
</organism>
<gene>
    <name evidence="3" type="ORF">BD626DRAFT_495897</name>
</gene>
<keyword evidence="4" id="KW-1185">Reference proteome</keyword>
<name>A0A550CEI0_9AGAR</name>
<dbReference type="AlphaFoldDB" id="A0A550CEI0"/>
<feature type="transmembrane region" description="Helical" evidence="2">
    <location>
        <begin position="20"/>
        <end position="40"/>
    </location>
</feature>
<evidence type="ECO:0000256" key="1">
    <source>
        <dbReference type="SAM" id="MobiDB-lite"/>
    </source>
</evidence>
<evidence type="ECO:0000313" key="3">
    <source>
        <dbReference type="EMBL" id="TRM63214.1"/>
    </source>
</evidence>
<accession>A0A550CEI0</accession>
<feature type="region of interest" description="Disordered" evidence="1">
    <location>
        <begin position="99"/>
        <end position="136"/>
    </location>
</feature>
<comment type="caution">
    <text evidence="3">The sequence shown here is derived from an EMBL/GenBank/DDBJ whole genome shotgun (WGS) entry which is preliminary data.</text>
</comment>
<keyword evidence="2" id="KW-0472">Membrane</keyword>
<dbReference type="Proteomes" id="UP000320762">
    <property type="component" value="Unassembled WGS sequence"/>
</dbReference>
<keyword evidence="2" id="KW-1133">Transmembrane helix</keyword>
<reference evidence="3 4" key="1">
    <citation type="journal article" date="2019" name="New Phytol.">
        <title>Comparative genomics reveals unique wood-decay strategies and fruiting body development in the Schizophyllaceae.</title>
        <authorList>
            <person name="Almasi E."/>
            <person name="Sahu N."/>
            <person name="Krizsan K."/>
            <person name="Balint B."/>
            <person name="Kovacs G.M."/>
            <person name="Kiss B."/>
            <person name="Cseklye J."/>
            <person name="Drula E."/>
            <person name="Henrissat B."/>
            <person name="Nagy I."/>
            <person name="Chovatia M."/>
            <person name="Adam C."/>
            <person name="LaButti K."/>
            <person name="Lipzen A."/>
            <person name="Riley R."/>
            <person name="Grigoriev I.V."/>
            <person name="Nagy L.G."/>
        </authorList>
    </citation>
    <scope>NUCLEOTIDE SEQUENCE [LARGE SCALE GENOMIC DNA]</scope>
    <source>
        <strain evidence="3 4">NL-1724</strain>
    </source>
</reference>
<dbReference type="OrthoDB" id="3198959at2759"/>
<protein>
    <submittedName>
        <fullName evidence="3">Uncharacterized protein</fullName>
    </submittedName>
</protein>
<sequence>MPAVTPGVPKETPSKPQPIGNIPVIFLFTLCGLCICFILWRRADSLRRVVSHQLKSMSGRPEGEIRLSDDEGPTVEEFIVDDEDEEDNTELTTAQDLLEERARSMTPSPAKTIPNLPEGRNDSADIRTSSEGIWTR</sequence>
<keyword evidence="2" id="KW-0812">Transmembrane</keyword>
<proteinExistence type="predicted"/>
<feature type="compositionally biased region" description="Polar residues" evidence="1">
    <location>
        <begin position="126"/>
        <end position="136"/>
    </location>
</feature>
<evidence type="ECO:0000313" key="4">
    <source>
        <dbReference type="Proteomes" id="UP000320762"/>
    </source>
</evidence>